<feature type="transmembrane region" description="Helical" evidence="7">
    <location>
        <begin position="220"/>
        <end position="242"/>
    </location>
</feature>
<name>A0A343TIU5_9EURY</name>
<evidence type="ECO:0000256" key="6">
    <source>
        <dbReference type="ARBA" id="ARBA00023136"/>
    </source>
</evidence>
<dbReference type="CDD" id="cd06261">
    <property type="entry name" value="TM_PBP2"/>
    <property type="match status" value="1"/>
</dbReference>
<dbReference type="PROSITE" id="PS50928">
    <property type="entry name" value="ABC_TM1"/>
    <property type="match status" value="1"/>
</dbReference>
<dbReference type="Pfam" id="PF00528">
    <property type="entry name" value="BPD_transp_1"/>
    <property type="match status" value="1"/>
</dbReference>
<dbReference type="OrthoDB" id="50379at2157"/>
<dbReference type="SUPFAM" id="SSF161098">
    <property type="entry name" value="MetI-like"/>
    <property type="match status" value="1"/>
</dbReference>
<sequence length="301" mass="31892">MSVDFDRWRRLGRRSHVLKLGDGRSRLASAAETGATRIEAVPRPVRRGLSVFALLAVWWAFVRLGVLGFGVFVSPAETAAAVGSHLAGEPVADGATIYVHAAYTAGRVVGGVALAVAVAVPLGLLIGTRRRFERYLFPSLEFLRPIPPIAWVPLVLVIFPTVRSGVLFVVFLGAFFPTLVNTVRGVESVDDEYSRAAESLGASERQTLRHVVLPAALPSILTGVTIGVGLGWITVVAAEMITGEYGLGHVVFQAYRLVDVQSVVVGMIAVGFLGAVSTAIVSRAATNLGPWLEDTPSGVAQ</sequence>
<dbReference type="RefSeq" id="WP_217563511.1">
    <property type="nucleotide sequence ID" value="NZ_CP025066.1"/>
</dbReference>
<keyword evidence="5 7" id="KW-1133">Transmembrane helix</keyword>
<dbReference type="PANTHER" id="PTHR30151">
    <property type="entry name" value="ALKANE SULFONATE ABC TRANSPORTER-RELATED, MEMBRANE SUBUNIT"/>
    <property type="match status" value="1"/>
</dbReference>
<keyword evidence="3" id="KW-1003">Cell membrane</keyword>
<evidence type="ECO:0000259" key="8">
    <source>
        <dbReference type="PROSITE" id="PS50928"/>
    </source>
</evidence>
<evidence type="ECO:0000256" key="3">
    <source>
        <dbReference type="ARBA" id="ARBA00022475"/>
    </source>
</evidence>
<keyword evidence="2 7" id="KW-0813">Transport</keyword>
<dbReference type="GeneID" id="37877735"/>
<evidence type="ECO:0000256" key="5">
    <source>
        <dbReference type="ARBA" id="ARBA00022989"/>
    </source>
</evidence>
<dbReference type="FunFam" id="1.10.3720.10:FF:000003">
    <property type="entry name" value="Aliphatic sulfonate ABC transporter permease"/>
    <property type="match status" value="1"/>
</dbReference>
<accession>A0A343TIU5</accession>
<feature type="transmembrane region" description="Helical" evidence="7">
    <location>
        <begin position="149"/>
        <end position="176"/>
    </location>
</feature>
<proteinExistence type="inferred from homology"/>
<feature type="transmembrane region" description="Helical" evidence="7">
    <location>
        <begin position="51"/>
        <end position="73"/>
    </location>
</feature>
<feature type="transmembrane region" description="Helical" evidence="7">
    <location>
        <begin position="108"/>
        <end position="128"/>
    </location>
</feature>
<reference evidence="10" key="1">
    <citation type="submission" date="2017-11" db="EMBL/GenBank/DDBJ databases">
        <title>Phenotypic and genomic properties of facultatively anaerobic sulfur-reducing natronoarchaea from hypersaline soda lakes.</title>
        <authorList>
            <person name="Sorokin D.Y."/>
            <person name="Kublanov I.V."/>
            <person name="Roman P."/>
            <person name="Sinninghe Damste J.S."/>
            <person name="Golyshin P.N."/>
            <person name="Rojo D."/>
            <person name="Ciordia S."/>
            <person name="Mena M.D.C."/>
            <person name="Ferrer M."/>
            <person name="Messina E."/>
            <person name="Smedile F."/>
            <person name="La Spada G."/>
            <person name="La Cono V."/>
            <person name="Yakimov M.M."/>
        </authorList>
    </citation>
    <scope>NUCLEOTIDE SEQUENCE [LARGE SCALE GENOMIC DNA]</scope>
    <source>
        <strain evidence="10">AArc-Sl</strain>
    </source>
</reference>
<dbReference type="InterPro" id="IPR000515">
    <property type="entry name" value="MetI-like"/>
</dbReference>
<dbReference type="GO" id="GO:0005886">
    <property type="term" value="C:plasma membrane"/>
    <property type="evidence" value="ECO:0007669"/>
    <property type="project" value="UniProtKB-SubCell"/>
</dbReference>
<evidence type="ECO:0000313" key="9">
    <source>
        <dbReference type="EMBL" id="AUX09017.1"/>
    </source>
</evidence>
<keyword evidence="4 7" id="KW-0812">Transmembrane</keyword>
<dbReference type="KEGG" id="hdf:AArcSl_1386"/>
<feature type="transmembrane region" description="Helical" evidence="7">
    <location>
        <begin position="263"/>
        <end position="285"/>
    </location>
</feature>
<organism evidence="9 10">
    <name type="scientific">Halalkaliarchaeum desulfuricum</name>
    <dbReference type="NCBI Taxonomy" id="2055893"/>
    <lineage>
        <taxon>Archaea</taxon>
        <taxon>Methanobacteriati</taxon>
        <taxon>Methanobacteriota</taxon>
        <taxon>Stenosarchaea group</taxon>
        <taxon>Halobacteria</taxon>
        <taxon>Halobacteriales</taxon>
        <taxon>Haloferacaceae</taxon>
        <taxon>Halalkaliarchaeum</taxon>
    </lineage>
</organism>
<comment type="subcellular location">
    <subcellularLocation>
        <location evidence="1 7">Cell membrane</location>
        <topology evidence="1 7">Multi-pass membrane protein</topology>
    </subcellularLocation>
</comment>
<protein>
    <submittedName>
        <fullName evidence="9">ABC-type nitrate/sulfonate/bicarbonate transport system, permease component</fullName>
    </submittedName>
</protein>
<comment type="similarity">
    <text evidence="7">Belongs to the binding-protein-dependent transport system permease family.</text>
</comment>
<keyword evidence="6 7" id="KW-0472">Membrane</keyword>
<dbReference type="InterPro" id="IPR035906">
    <property type="entry name" value="MetI-like_sf"/>
</dbReference>
<evidence type="ECO:0000313" key="10">
    <source>
        <dbReference type="Proteomes" id="UP000263012"/>
    </source>
</evidence>
<keyword evidence="10" id="KW-1185">Reference proteome</keyword>
<dbReference type="Proteomes" id="UP000263012">
    <property type="component" value="Chromosome"/>
</dbReference>
<dbReference type="EMBL" id="CP025066">
    <property type="protein sequence ID" value="AUX09017.1"/>
    <property type="molecule type" value="Genomic_DNA"/>
</dbReference>
<dbReference type="PANTHER" id="PTHR30151:SF0">
    <property type="entry name" value="ABC TRANSPORTER PERMEASE PROTEIN MJ0413-RELATED"/>
    <property type="match status" value="1"/>
</dbReference>
<evidence type="ECO:0000256" key="4">
    <source>
        <dbReference type="ARBA" id="ARBA00022692"/>
    </source>
</evidence>
<dbReference type="AlphaFoldDB" id="A0A343TIU5"/>
<evidence type="ECO:0000256" key="2">
    <source>
        <dbReference type="ARBA" id="ARBA00022448"/>
    </source>
</evidence>
<evidence type="ECO:0000256" key="7">
    <source>
        <dbReference type="RuleBase" id="RU363032"/>
    </source>
</evidence>
<dbReference type="GO" id="GO:0055085">
    <property type="term" value="P:transmembrane transport"/>
    <property type="evidence" value="ECO:0007669"/>
    <property type="project" value="InterPro"/>
</dbReference>
<dbReference type="Gene3D" id="1.10.3720.10">
    <property type="entry name" value="MetI-like"/>
    <property type="match status" value="1"/>
</dbReference>
<evidence type="ECO:0000256" key="1">
    <source>
        <dbReference type="ARBA" id="ARBA00004651"/>
    </source>
</evidence>
<gene>
    <name evidence="9" type="primary">tauC3</name>
    <name evidence="9" type="ORF">AArcSl_1386</name>
</gene>
<feature type="domain" description="ABC transmembrane type-1" evidence="8">
    <location>
        <begin position="101"/>
        <end position="285"/>
    </location>
</feature>